<dbReference type="InterPro" id="IPR020568">
    <property type="entry name" value="Ribosomal_Su5_D2-typ_SF"/>
</dbReference>
<keyword evidence="2" id="KW-0143">Chaperone</keyword>
<name>A0ABR2QNZ7_9ROSI</name>
<sequence length="433" mass="48220">MIMENAVDSAVKSAYSNGKVERAEVKNMSMKGHFLEDLLVRIPSKKLSRVILLLAYVEEHNDSGTYLDVSLSPSGDVIPHSSIDSIGVVTARSIVNRCNSTYMSGDVISDDMFSMDKSCNSIKESVRADSTENAKIDASQVSDNRGLNNDITMLQFGLDLTNSKLVADASEYSYSIPVHFPSVCDVSMIGQIGVGFYLAYLVAGIVIVTTKHNSDEMTNLKDFVTRMKDQNGIYYITDKSMMVVANSPFLEKLKKGYEVLYMVDVIDAYVIRQLKEFEGKKLVSTTKEGLKLDESGNEKQMREALKEKFAGLCKVIKDVLGDKVEKVVFFDYVIDSPCYSVTREYGWIVDTEKIMKAHALKDKRMTCTATIFSSTVKPNPFDLNSWVTPTQAPHFPSVASLLRGIFSVQNPTVLSRTSNIHTHSLPHFQICYG</sequence>
<dbReference type="InterPro" id="IPR037196">
    <property type="entry name" value="HSP90_C"/>
</dbReference>
<evidence type="ECO:0000256" key="2">
    <source>
        <dbReference type="ARBA" id="ARBA00023186"/>
    </source>
</evidence>
<dbReference type="PANTHER" id="PTHR11528">
    <property type="entry name" value="HEAT SHOCK PROTEIN 90 FAMILY MEMBER"/>
    <property type="match status" value="1"/>
</dbReference>
<evidence type="ECO:0000313" key="3">
    <source>
        <dbReference type="EMBL" id="KAK9002387.1"/>
    </source>
</evidence>
<dbReference type="InterPro" id="IPR001404">
    <property type="entry name" value="Hsp90_fam"/>
</dbReference>
<keyword evidence="4" id="KW-1185">Reference proteome</keyword>
<gene>
    <name evidence="3" type="ORF">V6N11_025070</name>
</gene>
<protein>
    <submittedName>
        <fullName evidence="3">Uncharacterized protein</fullName>
    </submittedName>
</protein>
<reference evidence="3 4" key="1">
    <citation type="journal article" date="2024" name="G3 (Bethesda)">
        <title>Genome assembly of Hibiscus sabdariffa L. provides insights into metabolisms of medicinal natural products.</title>
        <authorList>
            <person name="Kim T."/>
        </authorList>
    </citation>
    <scope>NUCLEOTIDE SEQUENCE [LARGE SCALE GENOMIC DNA]</scope>
    <source>
        <strain evidence="3">TK-2024</strain>
        <tissue evidence="3">Old leaves</tissue>
    </source>
</reference>
<evidence type="ECO:0000256" key="1">
    <source>
        <dbReference type="ARBA" id="ARBA00008239"/>
    </source>
</evidence>
<accession>A0ABR2QNZ7</accession>
<dbReference type="SUPFAM" id="SSF54211">
    <property type="entry name" value="Ribosomal protein S5 domain 2-like"/>
    <property type="match status" value="1"/>
</dbReference>
<dbReference type="Gene3D" id="3.40.50.11260">
    <property type="match status" value="1"/>
</dbReference>
<evidence type="ECO:0000313" key="4">
    <source>
        <dbReference type="Proteomes" id="UP001396334"/>
    </source>
</evidence>
<comment type="caution">
    <text evidence="3">The sequence shown here is derived from an EMBL/GenBank/DDBJ whole genome shotgun (WGS) entry which is preliminary data.</text>
</comment>
<proteinExistence type="inferred from homology"/>
<dbReference type="SUPFAM" id="SSF110942">
    <property type="entry name" value="HSP90 C-terminal domain"/>
    <property type="match status" value="1"/>
</dbReference>
<dbReference type="Proteomes" id="UP001396334">
    <property type="component" value="Unassembled WGS sequence"/>
</dbReference>
<dbReference type="Gene3D" id="1.20.120.790">
    <property type="entry name" value="Heat shock protein 90, C-terminal domain"/>
    <property type="match status" value="1"/>
</dbReference>
<comment type="similarity">
    <text evidence="1">Belongs to the heat shock protein 90 family.</text>
</comment>
<organism evidence="3 4">
    <name type="scientific">Hibiscus sabdariffa</name>
    <name type="common">roselle</name>
    <dbReference type="NCBI Taxonomy" id="183260"/>
    <lineage>
        <taxon>Eukaryota</taxon>
        <taxon>Viridiplantae</taxon>
        <taxon>Streptophyta</taxon>
        <taxon>Embryophyta</taxon>
        <taxon>Tracheophyta</taxon>
        <taxon>Spermatophyta</taxon>
        <taxon>Magnoliopsida</taxon>
        <taxon>eudicotyledons</taxon>
        <taxon>Gunneridae</taxon>
        <taxon>Pentapetalae</taxon>
        <taxon>rosids</taxon>
        <taxon>malvids</taxon>
        <taxon>Malvales</taxon>
        <taxon>Malvaceae</taxon>
        <taxon>Malvoideae</taxon>
        <taxon>Hibiscus</taxon>
    </lineage>
</organism>
<dbReference type="EMBL" id="JBBPBN010000035">
    <property type="protein sequence ID" value="KAK9002387.1"/>
    <property type="molecule type" value="Genomic_DNA"/>
</dbReference>
<dbReference type="Pfam" id="PF00183">
    <property type="entry name" value="HSP90"/>
    <property type="match status" value="1"/>
</dbReference>